<dbReference type="GO" id="GO:0008270">
    <property type="term" value="F:zinc ion binding"/>
    <property type="evidence" value="ECO:0007669"/>
    <property type="project" value="InterPro"/>
</dbReference>
<feature type="domain" description="HIRAN" evidence="3">
    <location>
        <begin position="30"/>
        <end position="126"/>
    </location>
</feature>
<protein>
    <submittedName>
        <fullName evidence="4">HIRAN domain-containing protein</fullName>
    </submittedName>
</protein>
<dbReference type="Gene3D" id="3.30.70.2330">
    <property type="match status" value="1"/>
</dbReference>
<evidence type="ECO:0000256" key="2">
    <source>
        <dbReference type="ARBA" id="ARBA00022801"/>
    </source>
</evidence>
<dbReference type="InterPro" id="IPR014905">
    <property type="entry name" value="HIRAN"/>
</dbReference>
<keyword evidence="5" id="KW-1185">Reference proteome</keyword>
<dbReference type="SMART" id="SM00910">
    <property type="entry name" value="HIRAN"/>
    <property type="match status" value="1"/>
</dbReference>
<dbReference type="AlphaFoldDB" id="A0A4R2L4E6"/>
<evidence type="ECO:0000313" key="5">
    <source>
        <dbReference type="Proteomes" id="UP000295765"/>
    </source>
</evidence>
<keyword evidence="2" id="KW-0378">Hydrolase</keyword>
<sequence>MTACLSPSVRPATPADAPCRPPCTAAAHARLLLQVPLAGFAHHAGEHVWPLLGIGSELRLLREAAHPHDHHAVAVWFGHHRIGYLPRPDNRTVAERLDRGERLSAYVVTLRPRGNPWQRLRLAVEWWG</sequence>
<dbReference type="Pfam" id="PF08797">
    <property type="entry name" value="HIRAN"/>
    <property type="match status" value="1"/>
</dbReference>
<dbReference type="Proteomes" id="UP000295765">
    <property type="component" value="Unassembled WGS sequence"/>
</dbReference>
<accession>A0A4R2L4E6</accession>
<dbReference type="GO" id="GO:0016818">
    <property type="term" value="F:hydrolase activity, acting on acid anhydrides, in phosphorus-containing anhydrides"/>
    <property type="evidence" value="ECO:0007669"/>
    <property type="project" value="InterPro"/>
</dbReference>
<name>A0A4R2L4E6_9GAMM</name>
<dbReference type="EMBL" id="SLWY01000022">
    <property type="protein sequence ID" value="TCO78839.1"/>
    <property type="molecule type" value="Genomic_DNA"/>
</dbReference>
<reference evidence="4 5" key="1">
    <citation type="submission" date="2019-03" db="EMBL/GenBank/DDBJ databases">
        <title>Genomic Encyclopedia of Type Strains, Phase IV (KMG-IV): sequencing the most valuable type-strain genomes for metagenomic binning, comparative biology and taxonomic classification.</title>
        <authorList>
            <person name="Goeker M."/>
        </authorList>
    </citation>
    <scope>NUCLEOTIDE SEQUENCE [LARGE SCALE GENOMIC DNA]</scope>
    <source>
        <strain evidence="4 5">DSM 25287</strain>
    </source>
</reference>
<evidence type="ECO:0000256" key="1">
    <source>
        <dbReference type="ARBA" id="ARBA00022723"/>
    </source>
</evidence>
<comment type="caution">
    <text evidence="4">The sequence shown here is derived from an EMBL/GenBank/DDBJ whole genome shotgun (WGS) entry which is preliminary data.</text>
</comment>
<organism evidence="4 5">
    <name type="scientific">Plasticicumulans lactativorans</name>
    <dbReference type="NCBI Taxonomy" id="1133106"/>
    <lineage>
        <taxon>Bacteria</taxon>
        <taxon>Pseudomonadati</taxon>
        <taxon>Pseudomonadota</taxon>
        <taxon>Gammaproteobacteria</taxon>
        <taxon>Candidatus Competibacteraceae</taxon>
        <taxon>Plasticicumulans</taxon>
    </lineage>
</organism>
<gene>
    <name evidence="4" type="ORF">EV699_1227</name>
</gene>
<proteinExistence type="predicted"/>
<dbReference type="GO" id="GO:0003676">
    <property type="term" value="F:nucleic acid binding"/>
    <property type="evidence" value="ECO:0007669"/>
    <property type="project" value="InterPro"/>
</dbReference>
<evidence type="ECO:0000259" key="3">
    <source>
        <dbReference type="SMART" id="SM00910"/>
    </source>
</evidence>
<keyword evidence="1" id="KW-0479">Metal-binding</keyword>
<dbReference type="OrthoDB" id="5769937at2"/>
<evidence type="ECO:0000313" key="4">
    <source>
        <dbReference type="EMBL" id="TCO78839.1"/>
    </source>
</evidence>
<dbReference type="RefSeq" id="WP_132545003.1">
    <property type="nucleotide sequence ID" value="NZ_SLWY01000022.1"/>
</dbReference>